<comment type="similarity">
    <text evidence="16">Belongs to the SEDS family. FtsW subfamily.</text>
</comment>
<evidence type="ECO:0000256" key="10">
    <source>
        <dbReference type="ARBA" id="ARBA00022989"/>
    </source>
</evidence>
<evidence type="ECO:0000256" key="4">
    <source>
        <dbReference type="ARBA" id="ARBA00022618"/>
    </source>
</evidence>
<keyword evidence="4 22" id="KW-0132">Cell division</keyword>
<evidence type="ECO:0000313" key="22">
    <source>
        <dbReference type="EMBL" id="OGZ69629.1"/>
    </source>
</evidence>
<feature type="transmembrane region" description="Helical" evidence="21">
    <location>
        <begin position="174"/>
        <end position="191"/>
    </location>
</feature>
<dbReference type="NCBIfam" id="TIGR02614">
    <property type="entry name" value="ftsW"/>
    <property type="match status" value="1"/>
</dbReference>
<keyword evidence="6" id="KW-0808">Transferase</keyword>
<evidence type="ECO:0000256" key="8">
    <source>
        <dbReference type="ARBA" id="ARBA00022960"/>
    </source>
</evidence>
<keyword evidence="11 21" id="KW-0472">Membrane</keyword>
<name>A0A1G2I4M2_9BACT</name>
<keyword evidence="3" id="KW-1003">Cell membrane</keyword>
<feature type="transmembrane region" description="Helical" evidence="21">
    <location>
        <begin position="73"/>
        <end position="93"/>
    </location>
</feature>
<keyword evidence="8" id="KW-0133">Cell shape</keyword>
<evidence type="ECO:0000256" key="12">
    <source>
        <dbReference type="ARBA" id="ARBA00023306"/>
    </source>
</evidence>
<evidence type="ECO:0000256" key="20">
    <source>
        <dbReference type="ARBA" id="ARBA00049902"/>
    </source>
</evidence>
<evidence type="ECO:0000256" key="5">
    <source>
        <dbReference type="ARBA" id="ARBA00022676"/>
    </source>
</evidence>
<keyword evidence="9" id="KW-0573">Peptidoglycan synthesis</keyword>
<dbReference type="AlphaFoldDB" id="A0A1G2I4M2"/>
<evidence type="ECO:0000256" key="11">
    <source>
        <dbReference type="ARBA" id="ARBA00023136"/>
    </source>
</evidence>
<sequence>MHKHVNYYFLGISLALAIFGILFLATLSAPASMQYFGNTNYYLFHQLIALAIGLVAGFLVYKIPLHILKKISLPFLIINILLLLAVFLPFLGAKFWGAKRWINIGGLTFQPSEFFKIAVILYLSAWLSTKFSENLKRGWLISAKKGYHDFIKVFLPFAALLAIIVLIFYFQKDVSTLIIISAALLAIYFSAGTPIWHTILLILSGAAGLLILIKIEPYRVQRFLAFLHPEKDPLGIGLQLKQSLISVGSGGIFGNGLGMSTQKFGFLPQAMGDSIFAILGEEIGIIGCSILIFGFLFFLWQGIKIASASTDKFSKLTAIGITTWIVFQAFFNIGSTLGLLPLSGIPLPFFSYGGSHIVAEMIGVGILLNISKHS</sequence>
<dbReference type="GO" id="GO:0051301">
    <property type="term" value="P:cell division"/>
    <property type="evidence" value="ECO:0007669"/>
    <property type="project" value="UniProtKB-KW"/>
</dbReference>
<feature type="transmembrane region" description="Helical" evidence="21">
    <location>
        <begin position="41"/>
        <end position="61"/>
    </location>
</feature>
<dbReference type="PANTHER" id="PTHR30474:SF2">
    <property type="entry name" value="PEPTIDOGLYCAN GLYCOSYLTRANSFERASE FTSW-RELATED"/>
    <property type="match status" value="1"/>
</dbReference>
<dbReference type="Proteomes" id="UP000179214">
    <property type="component" value="Unassembled WGS sequence"/>
</dbReference>
<evidence type="ECO:0000256" key="9">
    <source>
        <dbReference type="ARBA" id="ARBA00022984"/>
    </source>
</evidence>
<keyword evidence="12" id="KW-0131">Cell cycle</keyword>
<comment type="subcellular location">
    <subcellularLocation>
        <location evidence="1">Cell membrane</location>
        <topology evidence="1">Multi-pass membrane protein</topology>
    </subcellularLocation>
</comment>
<feature type="transmembrane region" description="Helical" evidence="21">
    <location>
        <begin position="349"/>
        <end position="370"/>
    </location>
</feature>
<evidence type="ECO:0000256" key="6">
    <source>
        <dbReference type="ARBA" id="ARBA00022679"/>
    </source>
</evidence>
<evidence type="ECO:0000313" key="23">
    <source>
        <dbReference type="Proteomes" id="UP000179214"/>
    </source>
</evidence>
<organism evidence="22 23">
    <name type="scientific">Candidatus Staskawiczbacteria bacterium RIFCSPHIGHO2_12_FULL_38_11</name>
    <dbReference type="NCBI Taxonomy" id="1802209"/>
    <lineage>
        <taxon>Bacteria</taxon>
        <taxon>Candidatus Staskawicziibacteriota</taxon>
    </lineage>
</organism>
<proteinExistence type="inferred from homology"/>
<evidence type="ECO:0000256" key="2">
    <source>
        <dbReference type="ARBA" id="ARBA00004752"/>
    </source>
</evidence>
<feature type="transmembrane region" description="Helical" evidence="21">
    <location>
        <begin position="321"/>
        <end position="343"/>
    </location>
</feature>
<evidence type="ECO:0000256" key="16">
    <source>
        <dbReference type="ARBA" id="ARBA00038053"/>
    </source>
</evidence>
<dbReference type="EMBL" id="MHOV01000031">
    <property type="protein sequence ID" value="OGZ69629.1"/>
    <property type="molecule type" value="Genomic_DNA"/>
</dbReference>
<accession>A0A1G2I4M2</accession>
<dbReference type="GO" id="GO:0008955">
    <property type="term" value="F:peptidoglycan glycosyltransferase activity"/>
    <property type="evidence" value="ECO:0007669"/>
    <property type="project" value="UniProtKB-EC"/>
</dbReference>
<evidence type="ECO:0000256" key="1">
    <source>
        <dbReference type="ARBA" id="ARBA00004651"/>
    </source>
</evidence>
<dbReference type="GO" id="GO:0005886">
    <property type="term" value="C:plasma membrane"/>
    <property type="evidence" value="ECO:0007669"/>
    <property type="project" value="UniProtKB-SubCell"/>
</dbReference>
<feature type="transmembrane region" description="Helical" evidence="21">
    <location>
        <begin position="150"/>
        <end position="168"/>
    </location>
</feature>
<evidence type="ECO:0000256" key="15">
    <source>
        <dbReference type="ARBA" id="ARBA00033270"/>
    </source>
</evidence>
<dbReference type="PANTHER" id="PTHR30474">
    <property type="entry name" value="CELL CYCLE PROTEIN"/>
    <property type="match status" value="1"/>
</dbReference>
<dbReference type="Pfam" id="PF01098">
    <property type="entry name" value="FTSW_RODA_SPOVE"/>
    <property type="match status" value="1"/>
</dbReference>
<evidence type="ECO:0000256" key="3">
    <source>
        <dbReference type="ARBA" id="ARBA00022475"/>
    </source>
</evidence>
<feature type="transmembrane region" description="Helical" evidence="21">
    <location>
        <begin position="275"/>
        <end position="300"/>
    </location>
</feature>
<keyword evidence="7 21" id="KW-0812">Transmembrane</keyword>
<evidence type="ECO:0000256" key="7">
    <source>
        <dbReference type="ARBA" id="ARBA00022692"/>
    </source>
</evidence>
<keyword evidence="5" id="KW-0328">Glycosyltransferase</keyword>
<comment type="pathway">
    <text evidence="2">Cell wall biogenesis; peptidoglycan biosynthesis.</text>
</comment>
<keyword evidence="13" id="KW-0961">Cell wall biogenesis/degradation</keyword>
<dbReference type="InterPro" id="IPR013437">
    <property type="entry name" value="FtsW"/>
</dbReference>
<dbReference type="InterPro" id="IPR001182">
    <property type="entry name" value="FtsW/RodA"/>
</dbReference>
<protein>
    <recommendedName>
        <fullName evidence="17">Probable peptidoglycan glycosyltransferase FtsW</fullName>
        <ecNumber evidence="19">2.4.99.28</ecNumber>
    </recommendedName>
    <alternativeName>
        <fullName evidence="18">Cell division protein FtsW</fullName>
    </alternativeName>
    <alternativeName>
        <fullName evidence="15">Cell wall polymerase</fullName>
    </alternativeName>
    <alternativeName>
        <fullName evidence="14">Peptidoglycan polymerase</fullName>
    </alternativeName>
</protein>
<gene>
    <name evidence="22" type="ORF">A3F47_02560</name>
</gene>
<comment type="catalytic activity">
    <reaction evidence="20">
        <text>[GlcNAc-(1-&gt;4)-Mur2Ac(oyl-L-Ala-gamma-D-Glu-L-Lys-D-Ala-D-Ala)](n)-di-trans,octa-cis-undecaprenyl diphosphate + beta-D-GlcNAc-(1-&gt;4)-Mur2Ac(oyl-L-Ala-gamma-D-Glu-L-Lys-D-Ala-D-Ala)-di-trans,octa-cis-undecaprenyl diphosphate = [GlcNAc-(1-&gt;4)-Mur2Ac(oyl-L-Ala-gamma-D-Glu-L-Lys-D-Ala-D-Ala)](n+1)-di-trans,octa-cis-undecaprenyl diphosphate + di-trans,octa-cis-undecaprenyl diphosphate + H(+)</text>
        <dbReference type="Rhea" id="RHEA:23708"/>
        <dbReference type="Rhea" id="RHEA-COMP:9602"/>
        <dbReference type="Rhea" id="RHEA-COMP:9603"/>
        <dbReference type="ChEBI" id="CHEBI:15378"/>
        <dbReference type="ChEBI" id="CHEBI:58405"/>
        <dbReference type="ChEBI" id="CHEBI:60033"/>
        <dbReference type="ChEBI" id="CHEBI:78435"/>
        <dbReference type="EC" id="2.4.99.28"/>
    </reaction>
</comment>
<reference evidence="22 23" key="1">
    <citation type="journal article" date="2016" name="Nat. Commun.">
        <title>Thousands of microbial genomes shed light on interconnected biogeochemical processes in an aquifer system.</title>
        <authorList>
            <person name="Anantharaman K."/>
            <person name="Brown C.T."/>
            <person name="Hug L.A."/>
            <person name="Sharon I."/>
            <person name="Castelle C.J."/>
            <person name="Probst A.J."/>
            <person name="Thomas B.C."/>
            <person name="Singh A."/>
            <person name="Wilkins M.J."/>
            <person name="Karaoz U."/>
            <person name="Brodie E.L."/>
            <person name="Williams K.H."/>
            <person name="Hubbard S.S."/>
            <person name="Banfield J.F."/>
        </authorList>
    </citation>
    <scope>NUCLEOTIDE SEQUENCE [LARGE SCALE GENOMIC DNA]</scope>
</reference>
<feature type="transmembrane region" description="Helical" evidence="21">
    <location>
        <begin position="7"/>
        <end position="29"/>
    </location>
</feature>
<comment type="caution">
    <text evidence="22">The sequence shown here is derived from an EMBL/GenBank/DDBJ whole genome shotgun (WGS) entry which is preliminary data.</text>
</comment>
<evidence type="ECO:0000256" key="21">
    <source>
        <dbReference type="SAM" id="Phobius"/>
    </source>
</evidence>
<dbReference type="GO" id="GO:0071555">
    <property type="term" value="P:cell wall organization"/>
    <property type="evidence" value="ECO:0007669"/>
    <property type="project" value="UniProtKB-KW"/>
</dbReference>
<evidence type="ECO:0000256" key="18">
    <source>
        <dbReference type="ARBA" id="ARBA00041418"/>
    </source>
</evidence>
<dbReference type="GO" id="GO:0032153">
    <property type="term" value="C:cell division site"/>
    <property type="evidence" value="ECO:0007669"/>
    <property type="project" value="TreeGrafter"/>
</dbReference>
<evidence type="ECO:0000256" key="19">
    <source>
        <dbReference type="ARBA" id="ARBA00044770"/>
    </source>
</evidence>
<dbReference type="GO" id="GO:0015648">
    <property type="term" value="F:lipid-linked peptidoglycan transporter activity"/>
    <property type="evidence" value="ECO:0007669"/>
    <property type="project" value="TreeGrafter"/>
</dbReference>
<evidence type="ECO:0000256" key="17">
    <source>
        <dbReference type="ARBA" id="ARBA00041185"/>
    </source>
</evidence>
<keyword evidence="10 21" id="KW-1133">Transmembrane helix</keyword>
<evidence type="ECO:0000256" key="14">
    <source>
        <dbReference type="ARBA" id="ARBA00032370"/>
    </source>
</evidence>
<evidence type="ECO:0000256" key="13">
    <source>
        <dbReference type="ARBA" id="ARBA00023316"/>
    </source>
</evidence>
<dbReference type="GO" id="GO:0008360">
    <property type="term" value="P:regulation of cell shape"/>
    <property type="evidence" value="ECO:0007669"/>
    <property type="project" value="UniProtKB-KW"/>
</dbReference>
<dbReference type="GO" id="GO:0009252">
    <property type="term" value="P:peptidoglycan biosynthetic process"/>
    <property type="evidence" value="ECO:0007669"/>
    <property type="project" value="UniProtKB-KW"/>
</dbReference>
<dbReference type="EC" id="2.4.99.28" evidence="19"/>